<evidence type="ECO:0000256" key="11">
    <source>
        <dbReference type="SAM" id="MobiDB-lite"/>
    </source>
</evidence>
<evidence type="ECO:0000256" key="6">
    <source>
        <dbReference type="ARBA" id="ARBA00022679"/>
    </source>
</evidence>
<keyword evidence="6 14" id="KW-0808">Transferase</keyword>
<evidence type="ECO:0000256" key="9">
    <source>
        <dbReference type="ARBA" id="ARBA00023315"/>
    </source>
</evidence>
<dbReference type="EC" id="2.3.1.20" evidence="4"/>
<dbReference type="GO" id="GO:0005886">
    <property type="term" value="C:plasma membrane"/>
    <property type="evidence" value="ECO:0007669"/>
    <property type="project" value="TreeGrafter"/>
</dbReference>
<keyword evidence="5" id="KW-0444">Lipid biosynthesis</keyword>
<feature type="region of interest" description="Disordered" evidence="11">
    <location>
        <begin position="472"/>
        <end position="495"/>
    </location>
</feature>
<evidence type="ECO:0000313" key="14">
    <source>
        <dbReference type="EMBL" id="MBB3046447.1"/>
    </source>
</evidence>
<dbReference type="InterPro" id="IPR004255">
    <property type="entry name" value="O-acyltransferase_WSD1_N"/>
</dbReference>
<dbReference type="GO" id="GO:0006071">
    <property type="term" value="P:glycerol metabolic process"/>
    <property type="evidence" value="ECO:0007669"/>
    <property type="project" value="UniProtKB-KW"/>
</dbReference>
<dbReference type="GO" id="GO:0051701">
    <property type="term" value="P:biological process involved in interaction with host"/>
    <property type="evidence" value="ECO:0007669"/>
    <property type="project" value="TreeGrafter"/>
</dbReference>
<comment type="caution">
    <text evidence="14">The sequence shown here is derived from an EMBL/GenBank/DDBJ whole genome shotgun (WGS) entry which is preliminary data.</text>
</comment>
<feature type="compositionally biased region" description="Basic residues" evidence="11">
    <location>
        <begin position="482"/>
        <end position="495"/>
    </location>
</feature>
<dbReference type="Pfam" id="PF06974">
    <property type="entry name" value="WS_DGAT_C"/>
    <property type="match status" value="1"/>
</dbReference>
<dbReference type="Pfam" id="PF03007">
    <property type="entry name" value="WS_DGAT_cat"/>
    <property type="match status" value="1"/>
</dbReference>
<feature type="domain" description="O-acyltransferase WSD1-like N-terminal" evidence="12">
    <location>
        <begin position="6"/>
        <end position="277"/>
    </location>
</feature>
<dbReference type="UniPathway" id="UPA00282"/>
<dbReference type="GO" id="GO:0004144">
    <property type="term" value="F:diacylglycerol O-acyltransferase activity"/>
    <property type="evidence" value="ECO:0007669"/>
    <property type="project" value="UniProtKB-EC"/>
</dbReference>
<evidence type="ECO:0000256" key="2">
    <source>
        <dbReference type="ARBA" id="ARBA00005189"/>
    </source>
</evidence>
<organism evidence="14 15">
    <name type="scientific">Litorivivens lipolytica</name>
    <dbReference type="NCBI Taxonomy" id="1524264"/>
    <lineage>
        <taxon>Bacteria</taxon>
        <taxon>Pseudomonadati</taxon>
        <taxon>Pseudomonadota</taxon>
        <taxon>Gammaproteobacteria</taxon>
        <taxon>Litorivivens</taxon>
    </lineage>
</organism>
<dbReference type="InterPro" id="IPR023213">
    <property type="entry name" value="CAT-like_dom_sf"/>
</dbReference>
<comment type="similarity">
    <text evidence="3">Belongs to the long-chain O-acyltransferase family.</text>
</comment>
<evidence type="ECO:0000259" key="13">
    <source>
        <dbReference type="Pfam" id="PF06974"/>
    </source>
</evidence>
<evidence type="ECO:0000256" key="8">
    <source>
        <dbReference type="ARBA" id="ARBA00023098"/>
    </source>
</evidence>
<dbReference type="EMBL" id="JACHWY010000001">
    <property type="protein sequence ID" value="MBB3046447.1"/>
    <property type="molecule type" value="Genomic_DNA"/>
</dbReference>
<reference evidence="14 15" key="1">
    <citation type="submission" date="2020-08" db="EMBL/GenBank/DDBJ databases">
        <title>Genomic Encyclopedia of Type Strains, Phase III (KMG-III): the genomes of soil and plant-associated and newly described type strains.</title>
        <authorList>
            <person name="Whitman W."/>
        </authorList>
    </citation>
    <scope>NUCLEOTIDE SEQUENCE [LARGE SCALE GENOMIC DNA]</scope>
    <source>
        <strain evidence="14 15">CECT 8654</strain>
    </source>
</reference>
<evidence type="ECO:0000313" key="15">
    <source>
        <dbReference type="Proteomes" id="UP000537130"/>
    </source>
</evidence>
<name>A0A7W4W2V5_9GAMM</name>
<evidence type="ECO:0000256" key="1">
    <source>
        <dbReference type="ARBA" id="ARBA00004771"/>
    </source>
</evidence>
<dbReference type="InterPro" id="IPR014292">
    <property type="entry name" value="Acyl_transf_WS/DGAT"/>
</dbReference>
<dbReference type="NCBIfam" id="TIGR02946">
    <property type="entry name" value="acyl_WS_DGAT"/>
    <property type="match status" value="1"/>
</dbReference>
<dbReference type="GO" id="GO:0019432">
    <property type="term" value="P:triglyceride biosynthetic process"/>
    <property type="evidence" value="ECO:0007669"/>
    <property type="project" value="UniProtKB-UniPathway"/>
</dbReference>
<sequence>MKQLGVLDTAFINLEQTNTPQHIGGMGIYDPSTAPGGFVRFKQVIANFEQRLHRLPLFRTRLHQVPGNLDRPYWVVDENFDVEFHLRHIALPHPGDWRQLCIQIARLHSRPLDMSRPLWEAYIIEGLDNISDLPEGSFAVYTKMHHALVDGAGGQSFMAALHDLEPEPEENSDAMLNQAPIVIDHKPNSGELLARALVNQTRNTVSLASGSVSLARDFAKLGYGIFKKTVPLPDINAPKTRFNTPVGKHRAFEAATFALEDFKAIKNAFGVKINDVALAVVSGAMRRYLEQLGELPDVSLAAGIPMNMRTRRGVNEDNNQVGSVFCKLHTDIADPVERLRAIQQSATDAKEFGEKSPLVDAMKLVGVFSPWFAKGGAKLYSSGKISRHMPVNISTVVTNVPGANFDLYCAGARLVRYHGLGVLTPGVGLFHAIFSFGDSVTISILADREQLEDPMQYREHVEASFEELKSLAAKASQPKTKASGKSRKRKASSGQ</sequence>
<evidence type="ECO:0000256" key="7">
    <source>
        <dbReference type="ARBA" id="ARBA00022798"/>
    </source>
</evidence>
<feature type="domain" description="O-acyltransferase WSD1 C-terminal" evidence="13">
    <location>
        <begin position="319"/>
        <end position="469"/>
    </location>
</feature>
<evidence type="ECO:0000259" key="12">
    <source>
        <dbReference type="Pfam" id="PF03007"/>
    </source>
</evidence>
<dbReference type="SUPFAM" id="SSF52777">
    <property type="entry name" value="CoA-dependent acyltransferases"/>
    <property type="match status" value="1"/>
</dbReference>
<dbReference type="PANTHER" id="PTHR31650">
    <property type="entry name" value="O-ACYLTRANSFERASE (WSD1-LIKE) FAMILY PROTEIN"/>
    <property type="match status" value="1"/>
</dbReference>
<comment type="catalytic activity">
    <reaction evidence="10">
        <text>an acyl-CoA + a 1,2-diacyl-sn-glycerol = a triacyl-sn-glycerol + CoA</text>
        <dbReference type="Rhea" id="RHEA:10868"/>
        <dbReference type="ChEBI" id="CHEBI:17815"/>
        <dbReference type="ChEBI" id="CHEBI:57287"/>
        <dbReference type="ChEBI" id="CHEBI:58342"/>
        <dbReference type="ChEBI" id="CHEBI:64615"/>
        <dbReference type="EC" id="2.3.1.20"/>
    </reaction>
</comment>
<gene>
    <name evidence="14" type="ORF">FHR99_000683</name>
</gene>
<evidence type="ECO:0000256" key="10">
    <source>
        <dbReference type="ARBA" id="ARBA00048109"/>
    </source>
</evidence>
<evidence type="ECO:0000256" key="5">
    <source>
        <dbReference type="ARBA" id="ARBA00022516"/>
    </source>
</evidence>
<dbReference type="GO" id="GO:0001666">
    <property type="term" value="P:response to hypoxia"/>
    <property type="evidence" value="ECO:0007669"/>
    <property type="project" value="TreeGrafter"/>
</dbReference>
<accession>A0A7W4W2V5</accession>
<keyword evidence="7" id="KW-0319">Glycerol metabolism</keyword>
<proteinExistence type="inferred from homology"/>
<dbReference type="GO" id="GO:0071731">
    <property type="term" value="P:response to nitric oxide"/>
    <property type="evidence" value="ECO:0007669"/>
    <property type="project" value="TreeGrafter"/>
</dbReference>
<comment type="pathway">
    <text evidence="2">Lipid metabolism.</text>
</comment>
<dbReference type="InterPro" id="IPR009721">
    <property type="entry name" value="O-acyltransferase_WSD1_C"/>
</dbReference>
<keyword evidence="15" id="KW-1185">Reference proteome</keyword>
<dbReference type="InterPro" id="IPR045034">
    <property type="entry name" value="O-acyltransferase_WSD1-like"/>
</dbReference>
<keyword evidence="8" id="KW-0443">Lipid metabolism</keyword>
<keyword evidence="9 14" id="KW-0012">Acyltransferase</keyword>
<comment type="pathway">
    <text evidence="1">Glycerolipid metabolism; triacylglycerol biosynthesis.</text>
</comment>
<evidence type="ECO:0000256" key="3">
    <source>
        <dbReference type="ARBA" id="ARBA00009587"/>
    </source>
</evidence>
<dbReference type="Proteomes" id="UP000537130">
    <property type="component" value="Unassembled WGS sequence"/>
</dbReference>
<dbReference type="PANTHER" id="PTHR31650:SF1">
    <property type="entry name" value="WAX ESTER SYNTHASE_DIACYLGLYCEROL ACYLTRANSFERASE 4-RELATED"/>
    <property type="match status" value="1"/>
</dbReference>
<dbReference type="RefSeq" id="WP_183409143.1">
    <property type="nucleotide sequence ID" value="NZ_JACHWY010000001.1"/>
</dbReference>
<protein>
    <recommendedName>
        <fullName evidence="4">diacylglycerol O-acyltransferase</fullName>
        <ecNumber evidence="4">2.3.1.20</ecNumber>
    </recommendedName>
</protein>
<dbReference type="Gene3D" id="3.30.559.10">
    <property type="entry name" value="Chloramphenicol acetyltransferase-like domain"/>
    <property type="match status" value="1"/>
</dbReference>
<dbReference type="AlphaFoldDB" id="A0A7W4W2V5"/>
<evidence type="ECO:0000256" key="4">
    <source>
        <dbReference type="ARBA" id="ARBA00013244"/>
    </source>
</evidence>